<evidence type="ECO:0000313" key="2">
    <source>
        <dbReference type="EMBL" id="KIC67549.1"/>
    </source>
</evidence>
<evidence type="ECO:0000313" key="3">
    <source>
        <dbReference type="Proteomes" id="UP000031196"/>
    </source>
</evidence>
<accession>A0A0B4D2I7</accession>
<comment type="caution">
    <text evidence="2">The sequence shown here is derived from an EMBL/GenBank/DDBJ whole genome shotgun (WGS) entry which is preliminary data.</text>
</comment>
<dbReference type="OrthoDB" id="4937800at2"/>
<feature type="transmembrane region" description="Helical" evidence="1">
    <location>
        <begin position="35"/>
        <end position="54"/>
    </location>
</feature>
<feature type="transmembrane region" description="Helical" evidence="1">
    <location>
        <begin position="208"/>
        <end position="231"/>
    </location>
</feature>
<dbReference type="EMBL" id="JWTB01000014">
    <property type="protein sequence ID" value="KIC67549.1"/>
    <property type="molecule type" value="Genomic_DNA"/>
</dbReference>
<feature type="transmembrane region" description="Helical" evidence="1">
    <location>
        <begin position="174"/>
        <end position="196"/>
    </location>
</feature>
<dbReference type="RefSeq" id="WP_043451460.1">
    <property type="nucleotide sequence ID" value="NZ_JWTB01000014.1"/>
</dbReference>
<keyword evidence="1" id="KW-0812">Transmembrane</keyword>
<keyword evidence="1" id="KW-1133">Transmembrane helix</keyword>
<feature type="transmembrane region" description="Helical" evidence="1">
    <location>
        <begin position="66"/>
        <end position="84"/>
    </location>
</feature>
<sequence length="245" mass="26069">MIETLQWSTLAICALVAAARIPSTLRGENRSLFGIFASMTLAILLSIKGPYLVIDQALGGINLANLLLRFVIFGAIFFMGIRIAKGFGADGAYRLITGKTGIIVLFAVSAVLVALFFSMDTEGSSAGLQAVSAKDDRNFALVEYYGAAGRAYPAYVTLVLVPSMVRAVRERLPILVRIAAALLALGGVAVGLTLLFPVIPPTMGSIEFIINYTAVLCFVIGLALIWVAKVVNGRTVGPRRKSTEK</sequence>
<name>A0A0B4D2I7_PSEPS</name>
<dbReference type="AlphaFoldDB" id="A0A0B4D2I7"/>
<reference evidence="2 3" key="1">
    <citation type="submission" date="2014-12" db="EMBL/GenBank/DDBJ databases">
        <title>Genome sequencing of Arthrobacter phenanthrenivorans SWC37.</title>
        <authorList>
            <person name="Tan P.W."/>
            <person name="Chan K.-G."/>
        </authorList>
    </citation>
    <scope>NUCLEOTIDE SEQUENCE [LARGE SCALE GENOMIC DNA]</scope>
    <source>
        <strain evidence="2 3">SWC37</strain>
    </source>
</reference>
<gene>
    <name evidence="2" type="ORF">RM50_07745</name>
</gene>
<feature type="transmembrane region" description="Helical" evidence="1">
    <location>
        <begin position="96"/>
        <end position="117"/>
    </location>
</feature>
<proteinExistence type="predicted"/>
<organism evidence="2 3">
    <name type="scientific">Pseudarthrobacter phenanthrenivorans</name>
    <name type="common">Arthrobacter phenanthrenivorans</name>
    <dbReference type="NCBI Taxonomy" id="361575"/>
    <lineage>
        <taxon>Bacteria</taxon>
        <taxon>Bacillati</taxon>
        <taxon>Actinomycetota</taxon>
        <taxon>Actinomycetes</taxon>
        <taxon>Micrococcales</taxon>
        <taxon>Micrococcaceae</taxon>
        <taxon>Pseudarthrobacter</taxon>
    </lineage>
</organism>
<dbReference type="Proteomes" id="UP000031196">
    <property type="component" value="Unassembled WGS sequence"/>
</dbReference>
<keyword evidence="1" id="KW-0472">Membrane</keyword>
<protein>
    <submittedName>
        <fullName evidence="2">Uncharacterized protein</fullName>
    </submittedName>
</protein>
<evidence type="ECO:0000256" key="1">
    <source>
        <dbReference type="SAM" id="Phobius"/>
    </source>
</evidence>